<feature type="compositionally biased region" description="Low complexity" evidence="1">
    <location>
        <begin position="399"/>
        <end position="414"/>
    </location>
</feature>
<feature type="region of interest" description="Disordered" evidence="1">
    <location>
        <begin position="399"/>
        <end position="422"/>
    </location>
</feature>
<evidence type="ECO:0000256" key="1">
    <source>
        <dbReference type="SAM" id="MobiDB-lite"/>
    </source>
</evidence>
<evidence type="ECO:0000313" key="2">
    <source>
        <dbReference type="EMBL" id="KAF9694062.1"/>
    </source>
</evidence>
<accession>A0A8H7J0L4</accession>
<reference evidence="2" key="2">
    <citation type="submission" date="2020-09" db="EMBL/GenBank/DDBJ databases">
        <title>Reference genome assembly for Australian Ascochyta lentis isolate Al4.</title>
        <authorList>
            <person name="Lee R.C."/>
            <person name="Farfan-Caceres L.M."/>
            <person name="Debler J.W."/>
            <person name="Williams A.H."/>
            <person name="Henares B.M."/>
        </authorList>
    </citation>
    <scope>NUCLEOTIDE SEQUENCE</scope>
    <source>
        <strain evidence="2">Al4</strain>
    </source>
</reference>
<sequence length="509" mass="55687">MKGNLDTHLPQHQLSVRCVLHQLPTTLSLQPLFSASADDLINLRYHTATTFALYTISPCGPCLPVQRPSYRLPIVYESFSLDPSARPRPSLGRVRTSPSLPRVDSNLSRSILRRSSGTGTPRSGELRRKPTLAERIADLDAGPPIDKGPWHKDSAFYAPNKTWKQVGDDCRAWEAQQQRRKEIKRLTRQLDGSRSRSSSITPSTSRVNSFRSLGSATQLNSTSRVHSLKYSETGSTVSSVPSSTSGRSTRLHEVESANQDDRIDQGHEAQEQQPRKLDTGKDCKQDTASYGGQGQRGFFGRHKGKNPGYGLAPSLKSPANASSRKTGAAIVEHNPTSRSYLHCTSAKEESRMAAYEHLLVITEDLLHRLMDTEGITSSGWLPSTPQSHHAATWHTASVNGSAAGSVSGSRRSSATPQEMIMPPPERFVNDFHTPYSSHHIQRPPMGATVPALVRGNSETAFGNNTPHAPPPVIPRTASEVVIQQPQPVQAGQYTGPRNGRVQWNLGSES</sequence>
<reference evidence="2" key="1">
    <citation type="submission" date="2018-12" db="EMBL/GenBank/DDBJ databases">
        <authorList>
            <person name="Syme R.A."/>
            <person name="Farfan-Caceres L."/>
            <person name="Lichtenzveig J."/>
        </authorList>
    </citation>
    <scope>NUCLEOTIDE SEQUENCE</scope>
    <source>
        <strain evidence="2">Al4</strain>
    </source>
</reference>
<protein>
    <submittedName>
        <fullName evidence="2">Uncharacterized protein</fullName>
    </submittedName>
</protein>
<dbReference type="Proteomes" id="UP000651452">
    <property type="component" value="Unassembled WGS sequence"/>
</dbReference>
<organism evidence="2 3">
    <name type="scientific">Ascochyta lentis</name>
    <dbReference type="NCBI Taxonomy" id="205686"/>
    <lineage>
        <taxon>Eukaryota</taxon>
        <taxon>Fungi</taxon>
        <taxon>Dikarya</taxon>
        <taxon>Ascomycota</taxon>
        <taxon>Pezizomycotina</taxon>
        <taxon>Dothideomycetes</taxon>
        <taxon>Pleosporomycetidae</taxon>
        <taxon>Pleosporales</taxon>
        <taxon>Pleosporineae</taxon>
        <taxon>Didymellaceae</taxon>
        <taxon>Ascochyta</taxon>
    </lineage>
</organism>
<dbReference type="AlphaFoldDB" id="A0A8H7J0L4"/>
<feature type="region of interest" description="Disordered" evidence="1">
    <location>
        <begin position="83"/>
        <end position="129"/>
    </location>
</feature>
<keyword evidence="3" id="KW-1185">Reference proteome</keyword>
<dbReference type="OrthoDB" id="3685058at2759"/>
<comment type="caution">
    <text evidence="2">The sequence shown here is derived from an EMBL/GenBank/DDBJ whole genome shotgun (WGS) entry which is preliminary data.</text>
</comment>
<feature type="region of interest" description="Disordered" evidence="1">
    <location>
        <begin position="187"/>
        <end position="324"/>
    </location>
</feature>
<feature type="region of interest" description="Disordered" evidence="1">
    <location>
        <begin position="489"/>
        <end position="509"/>
    </location>
</feature>
<feature type="compositionally biased region" description="Low complexity" evidence="1">
    <location>
        <begin position="195"/>
        <end position="206"/>
    </location>
</feature>
<evidence type="ECO:0000313" key="3">
    <source>
        <dbReference type="Proteomes" id="UP000651452"/>
    </source>
</evidence>
<feature type="compositionally biased region" description="Low complexity" evidence="1">
    <location>
        <begin position="105"/>
        <end position="116"/>
    </location>
</feature>
<proteinExistence type="predicted"/>
<feature type="compositionally biased region" description="Polar residues" evidence="1">
    <location>
        <begin position="207"/>
        <end position="225"/>
    </location>
</feature>
<dbReference type="EMBL" id="RZGK01000014">
    <property type="protein sequence ID" value="KAF9694062.1"/>
    <property type="molecule type" value="Genomic_DNA"/>
</dbReference>
<feature type="compositionally biased region" description="Low complexity" evidence="1">
    <location>
        <begin position="231"/>
        <end position="248"/>
    </location>
</feature>
<feature type="compositionally biased region" description="Basic and acidic residues" evidence="1">
    <location>
        <begin position="250"/>
        <end position="285"/>
    </location>
</feature>
<name>A0A8H7J0L4_9PLEO</name>
<gene>
    <name evidence="2" type="ORF">EKO04_007870</name>
</gene>